<keyword evidence="2" id="KW-0732">Signal</keyword>
<dbReference type="EMBL" id="OUNR01000018">
    <property type="protein sequence ID" value="SPP66049.1"/>
    <property type="molecule type" value="Genomic_DNA"/>
</dbReference>
<evidence type="ECO:0000313" key="3">
    <source>
        <dbReference type="EMBL" id="SPP66049.1"/>
    </source>
</evidence>
<reference evidence="4" key="1">
    <citation type="submission" date="2018-04" db="EMBL/GenBank/DDBJ databases">
        <authorList>
            <person name="Lucker S."/>
            <person name="Sakoula D."/>
        </authorList>
    </citation>
    <scope>NUCLEOTIDE SEQUENCE [LARGE SCALE GENOMIC DNA]</scope>
</reference>
<name>A0A330LAC4_9BACT</name>
<organism evidence="3 4">
    <name type="scientific">Nitrospira lenta</name>
    <dbReference type="NCBI Taxonomy" id="1436998"/>
    <lineage>
        <taxon>Bacteria</taxon>
        <taxon>Pseudomonadati</taxon>
        <taxon>Nitrospirota</taxon>
        <taxon>Nitrospiria</taxon>
        <taxon>Nitrospirales</taxon>
        <taxon>Nitrospiraceae</taxon>
        <taxon>Nitrospira</taxon>
    </lineage>
</organism>
<proteinExistence type="predicted"/>
<feature type="chain" id="PRO_5016450004" description="DUF1795 domain-containing protein" evidence="2">
    <location>
        <begin position="28"/>
        <end position="214"/>
    </location>
</feature>
<evidence type="ECO:0000256" key="2">
    <source>
        <dbReference type="SAM" id="SignalP"/>
    </source>
</evidence>
<feature type="region of interest" description="Disordered" evidence="1">
    <location>
        <begin position="192"/>
        <end position="214"/>
    </location>
</feature>
<dbReference type="Proteomes" id="UP000248168">
    <property type="component" value="Unassembled WGS sequence"/>
</dbReference>
<gene>
    <name evidence="3" type="ORF">NITLEN_50089</name>
</gene>
<dbReference type="InParanoid" id="A0A330LAC4"/>
<evidence type="ECO:0008006" key="5">
    <source>
        <dbReference type="Google" id="ProtNLM"/>
    </source>
</evidence>
<accession>A0A330LAC4</accession>
<evidence type="ECO:0000256" key="1">
    <source>
        <dbReference type="SAM" id="MobiDB-lite"/>
    </source>
</evidence>
<keyword evidence="4" id="KW-1185">Reference proteome</keyword>
<evidence type="ECO:0000313" key="4">
    <source>
        <dbReference type="Proteomes" id="UP000248168"/>
    </source>
</evidence>
<sequence>MRTCMYWMCLLLTIGFSFGPITPPLSAASLDRELPGWRSYTNARFGFSVRYPDTWTLGHPLPDGIGITFQPPIDQSLVALSGHMNLLEGTSQDGRQTLTEFAAAHRRIIADLYRKKTVEITWQPDQAATFAGLPAKRLAFTYQDDQHRAMLEIHIFSLGRNEGRGVRIKMPVSAHDQLMPAITGMLKTYQPGRDQNAVSPVAPKPDAPQAAPRS</sequence>
<protein>
    <recommendedName>
        <fullName evidence="5">DUF1795 domain-containing protein</fullName>
    </recommendedName>
</protein>
<feature type="signal peptide" evidence="2">
    <location>
        <begin position="1"/>
        <end position="27"/>
    </location>
</feature>
<dbReference type="AlphaFoldDB" id="A0A330LAC4"/>